<proteinExistence type="predicted"/>
<keyword evidence="2" id="KW-1185">Reference proteome</keyword>
<protein>
    <submittedName>
        <fullName evidence="1">Uncharacterized protein</fullName>
    </submittedName>
</protein>
<gene>
    <name evidence="1" type="ORF">CY34DRAFT_19371</name>
</gene>
<evidence type="ECO:0000313" key="1">
    <source>
        <dbReference type="EMBL" id="KIK32005.1"/>
    </source>
</evidence>
<dbReference type="HOGENOM" id="CLU_2706443_0_0_1"/>
<evidence type="ECO:0000313" key="2">
    <source>
        <dbReference type="Proteomes" id="UP000054485"/>
    </source>
</evidence>
<dbReference type="EMBL" id="KN836471">
    <property type="protein sequence ID" value="KIK32005.1"/>
    <property type="molecule type" value="Genomic_DNA"/>
</dbReference>
<dbReference type="Proteomes" id="UP000054485">
    <property type="component" value="Unassembled WGS sequence"/>
</dbReference>
<sequence>MPSDSTFNAEEDANLDVSELANIFTDDPPQKSISKGKKKMTPLVDCIDDANDADGEWLITINNSNQKSYDPYQ</sequence>
<dbReference type="InParanoid" id="A0A0C9Z3S0"/>
<name>A0A0C9Z3S0_9AGAM</name>
<accession>A0A0C9Z3S0</accession>
<organism evidence="1 2">
    <name type="scientific">Suillus luteus UH-Slu-Lm8-n1</name>
    <dbReference type="NCBI Taxonomy" id="930992"/>
    <lineage>
        <taxon>Eukaryota</taxon>
        <taxon>Fungi</taxon>
        <taxon>Dikarya</taxon>
        <taxon>Basidiomycota</taxon>
        <taxon>Agaricomycotina</taxon>
        <taxon>Agaricomycetes</taxon>
        <taxon>Agaricomycetidae</taxon>
        <taxon>Boletales</taxon>
        <taxon>Suillineae</taxon>
        <taxon>Suillaceae</taxon>
        <taxon>Suillus</taxon>
    </lineage>
</organism>
<dbReference type="OrthoDB" id="2638922at2759"/>
<dbReference type="AlphaFoldDB" id="A0A0C9Z3S0"/>
<reference evidence="2" key="2">
    <citation type="submission" date="2015-01" db="EMBL/GenBank/DDBJ databases">
        <title>Evolutionary Origins and Diversification of the Mycorrhizal Mutualists.</title>
        <authorList>
            <consortium name="DOE Joint Genome Institute"/>
            <consortium name="Mycorrhizal Genomics Consortium"/>
            <person name="Kohler A."/>
            <person name="Kuo A."/>
            <person name="Nagy L.G."/>
            <person name="Floudas D."/>
            <person name="Copeland A."/>
            <person name="Barry K.W."/>
            <person name="Cichocki N."/>
            <person name="Veneault-Fourrey C."/>
            <person name="LaButti K."/>
            <person name="Lindquist E.A."/>
            <person name="Lipzen A."/>
            <person name="Lundell T."/>
            <person name="Morin E."/>
            <person name="Murat C."/>
            <person name="Riley R."/>
            <person name="Ohm R."/>
            <person name="Sun H."/>
            <person name="Tunlid A."/>
            <person name="Henrissat B."/>
            <person name="Grigoriev I.V."/>
            <person name="Hibbett D.S."/>
            <person name="Martin F."/>
        </authorList>
    </citation>
    <scope>NUCLEOTIDE SEQUENCE [LARGE SCALE GENOMIC DNA]</scope>
    <source>
        <strain evidence="2">UH-Slu-Lm8-n1</strain>
    </source>
</reference>
<reference evidence="1 2" key="1">
    <citation type="submission" date="2014-04" db="EMBL/GenBank/DDBJ databases">
        <authorList>
            <consortium name="DOE Joint Genome Institute"/>
            <person name="Kuo A."/>
            <person name="Ruytinx J."/>
            <person name="Rineau F."/>
            <person name="Colpaert J."/>
            <person name="Kohler A."/>
            <person name="Nagy L.G."/>
            <person name="Floudas D."/>
            <person name="Copeland A."/>
            <person name="Barry K.W."/>
            <person name="Cichocki N."/>
            <person name="Veneault-Fourrey C."/>
            <person name="LaButti K."/>
            <person name="Lindquist E.A."/>
            <person name="Lipzen A."/>
            <person name="Lundell T."/>
            <person name="Morin E."/>
            <person name="Murat C."/>
            <person name="Sun H."/>
            <person name="Tunlid A."/>
            <person name="Henrissat B."/>
            <person name="Grigoriev I.V."/>
            <person name="Hibbett D.S."/>
            <person name="Martin F."/>
            <person name="Nordberg H.P."/>
            <person name="Cantor M.N."/>
            <person name="Hua S.X."/>
        </authorList>
    </citation>
    <scope>NUCLEOTIDE SEQUENCE [LARGE SCALE GENOMIC DNA]</scope>
    <source>
        <strain evidence="1 2">UH-Slu-Lm8-n1</strain>
    </source>
</reference>